<dbReference type="Pfam" id="PF18962">
    <property type="entry name" value="Por_Secre_tail"/>
    <property type="match status" value="1"/>
</dbReference>
<feature type="coiled-coil region" evidence="2">
    <location>
        <begin position="150"/>
        <end position="188"/>
    </location>
</feature>
<dbReference type="PROSITE" id="PS51688">
    <property type="entry name" value="ICA"/>
    <property type="match status" value="1"/>
</dbReference>
<dbReference type="Gene3D" id="1.10.10.10">
    <property type="entry name" value="Winged helix-like DNA-binding domain superfamily/Winged helix DNA-binding domain"/>
    <property type="match status" value="1"/>
</dbReference>
<dbReference type="NCBIfam" id="TIGR04183">
    <property type="entry name" value="Por_Secre_tail"/>
    <property type="match status" value="1"/>
</dbReference>
<evidence type="ECO:0000259" key="3">
    <source>
        <dbReference type="PROSITE" id="PS51688"/>
    </source>
</evidence>
<feature type="domain" description="Peptidase S74" evidence="3">
    <location>
        <begin position="71"/>
        <end position="168"/>
    </location>
</feature>
<dbReference type="InterPro" id="IPR030392">
    <property type="entry name" value="S74_ICA"/>
</dbReference>
<protein>
    <submittedName>
        <fullName evidence="4">Tail fiber domain-containing protein</fullName>
    </submittedName>
</protein>
<organism evidence="4 5">
    <name type="scientific">Sungkyunkwania multivorans</name>
    <dbReference type="NCBI Taxonomy" id="1173618"/>
    <lineage>
        <taxon>Bacteria</taxon>
        <taxon>Pseudomonadati</taxon>
        <taxon>Bacteroidota</taxon>
        <taxon>Flavobacteriia</taxon>
        <taxon>Flavobacteriales</taxon>
        <taxon>Flavobacteriaceae</taxon>
        <taxon>Sungkyunkwania</taxon>
    </lineage>
</organism>
<keyword evidence="5" id="KW-1185">Reference proteome</keyword>
<keyword evidence="1" id="KW-0732">Signal</keyword>
<keyword evidence="2" id="KW-0175">Coiled coil</keyword>
<evidence type="ECO:0000313" key="4">
    <source>
        <dbReference type="EMBL" id="MFD0862645.1"/>
    </source>
</evidence>
<sequence length="280" mass="31939">MKTTNRQSILFLIIIFFFFLNTNILSAQWRYQSSSITNSIFRYGNVGIGGYPYYKLDVKGSFRCYSLSTTSDKRFKKDIKDIASALTMINELQGVTYMFDRSQQREGESFPEGLNIGLIAQDVKKVLPELVFEDGQGIYSVNYIGIIPILIEATKELNEQLLEKEAQLAEVEERVRRLEEQIIALGKTNTIEATEGYFLEQNRPNPAENSTKIQYRTPLEAKNIALKVFNANGTLIWQRIVHPSFEGEVDIPTNTFKAGVYIYALTIGDRIMTSKKLIVK</sequence>
<name>A0ABW3CYQ3_9FLAO</name>
<dbReference type="EMBL" id="JBHTJH010000010">
    <property type="protein sequence ID" value="MFD0862645.1"/>
    <property type="molecule type" value="Genomic_DNA"/>
</dbReference>
<evidence type="ECO:0000313" key="5">
    <source>
        <dbReference type="Proteomes" id="UP001596978"/>
    </source>
</evidence>
<reference evidence="5" key="1">
    <citation type="journal article" date="2019" name="Int. J. Syst. Evol. Microbiol.">
        <title>The Global Catalogue of Microorganisms (GCM) 10K type strain sequencing project: providing services to taxonomists for standard genome sequencing and annotation.</title>
        <authorList>
            <consortium name="The Broad Institute Genomics Platform"/>
            <consortium name="The Broad Institute Genome Sequencing Center for Infectious Disease"/>
            <person name="Wu L."/>
            <person name="Ma J."/>
        </authorList>
    </citation>
    <scope>NUCLEOTIDE SEQUENCE [LARGE SCALE GENOMIC DNA]</scope>
    <source>
        <strain evidence="5">CCUG 62952</strain>
    </source>
</reference>
<comment type="caution">
    <text evidence="4">The sequence shown here is derived from an EMBL/GenBank/DDBJ whole genome shotgun (WGS) entry which is preliminary data.</text>
</comment>
<dbReference type="RefSeq" id="WP_386407965.1">
    <property type="nucleotide sequence ID" value="NZ_JBHTJH010000010.1"/>
</dbReference>
<dbReference type="Pfam" id="PF13884">
    <property type="entry name" value="Peptidase_S74"/>
    <property type="match status" value="1"/>
</dbReference>
<dbReference type="InterPro" id="IPR036388">
    <property type="entry name" value="WH-like_DNA-bd_sf"/>
</dbReference>
<evidence type="ECO:0000256" key="1">
    <source>
        <dbReference type="ARBA" id="ARBA00022729"/>
    </source>
</evidence>
<proteinExistence type="predicted"/>
<gene>
    <name evidence="4" type="ORF">ACFQ1M_10560</name>
</gene>
<accession>A0ABW3CYQ3</accession>
<dbReference type="Proteomes" id="UP001596978">
    <property type="component" value="Unassembled WGS sequence"/>
</dbReference>
<evidence type="ECO:0000256" key="2">
    <source>
        <dbReference type="SAM" id="Coils"/>
    </source>
</evidence>
<dbReference type="InterPro" id="IPR026444">
    <property type="entry name" value="Secre_tail"/>
</dbReference>